<dbReference type="InterPro" id="IPR051011">
    <property type="entry name" value="Metal_resp_trans_reg"/>
</dbReference>
<proteinExistence type="predicted"/>
<dbReference type="SMART" id="SM00418">
    <property type="entry name" value="HTH_ARSR"/>
    <property type="match status" value="1"/>
</dbReference>
<dbReference type="CDD" id="cd00090">
    <property type="entry name" value="HTH_ARSR"/>
    <property type="match status" value="1"/>
</dbReference>
<dbReference type="NCBIfam" id="NF033788">
    <property type="entry name" value="HTH_metalloreg"/>
    <property type="match status" value="1"/>
</dbReference>
<dbReference type="InterPro" id="IPR018334">
    <property type="entry name" value="ArsR_HTH"/>
</dbReference>
<dbReference type="EMBL" id="QXEV01000016">
    <property type="protein sequence ID" value="RIA75556.1"/>
    <property type="molecule type" value="Genomic_DNA"/>
</dbReference>
<dbReference type="InterPro" id="IPR036390">
    <property type="entry name" value="WH_DNA-bd_sf"/>
</dbReference>
<evidence type="ECO:0000313" key="5">
    <source>
        <dbReference type="EMBL" id="RIA75556.1"/>
    </source>
</evidence>
<evidence type="ECO:0000313" key="6">
    <source>
        <dbReference type="Proteomes" id="UP000266506"/>
    </source>
</evidence>
<organism evidence="5 6">
    <name type="scientific">Anaeroplasma bactoclasticum</name>
    <dbReference type="NCBI Taxonomy" id="2088"/>
    <lineage>
        <taxon>Bacteria</taxon>
        <taxon>Bacillati</taxon>
        <taxon>Mycoplasmatota</taxon>
        <taxon>Mollicutes</taxon>
        <taxon>Anaeroplasmatales</taxon>
        <taxon>Anaeroplasmataceae</taxon>
        <taxon>Anaeroplasma</taxon>
    </lineage>
</organism>
<keyword evidence="3" id="KW-0804">Transcription</keyword>
<dbReference type="RefSeq" id="WP_119016503.1">
    <property type="nucleotide sequence ID" value="NZ_QXEV01000016.1"/>
</dbReference>
<evidence type="ECO:0000256" key="3">
    <source>
        <dbReference type="ARBA" id="ARBA00023163"/>
    </source>
</evidence>
<name>A0A397RS62_9MOLU</name>
<dbReference type="InterPro" id="IPR001845">
    <property type="entry name" value="HTH_ArsR_DNA-bd_dom"/>
</dbReference>
<dbReference type="GO" id="GO:0003677">
    <property type="term" value="F:DNA binding"/>
    <property type="evidence" value="ECO:0007669"/>
    <property type="project" value="UniProtKB-KW"/>
</dbReference>
<keyword evidence="6" id="KW-1185">Reference proteome</keyword>
<keyword evidence="1" id="KW-0805">Transcription regulation</keyword>
<dbReference type="PRINTS" id="PR00778">
    <property type="entry name" value="HTHARSR"/>
</dbReference>
<dbReference type="InterPro" id="IPR036388">
    <property type="entry name" value="WH-like_DNA-bd_sf"/>
</dbReference>
<dbReference type="OrthoDB" id="9794330at2"/>
<dbReference type="AlphaFoldDB" id="A0A397RS62"/>
<feature type="domain" description="HTH arsR-type" evidence="4">
    <location>
        <begin position="14"/>
        <end position="107"/>
    </location>
</feature>
<gene>
    <name evidence="5" type="ORF">EI71_01375</name>
</gene>
<sequence>MKEPIKLNVEDLDAFSVEIELMSNFFKMLADPTRLRILLFLGDEEICVNDIASGINMTKSAVSHQLALLRTARLIKNRKVGKEVYYSLADEHVKVLIEAAFEHVNEK</sequence>
<dbReference type="InParanoid" id="A0A397RS62"/>
<dbReference type="Pfam" id="PF01022">
    <property type="entry name" value="HTH_5"/>
    <property type="match status" value="1"/>
</dbReference>
<protein>
    <submittedName>
        <fullName evidence="5">DNA-binding transcriptional ArsR family regulator</fullName>
    </submittedName>
</protein>
<evidence type="ECO:0000256" key="1">
    <source>
        <dbReference type="ARBA" id="ARBA00023015"/>
    </source>
</evidence>
<dbReference type="PANTHER" id="PTHR43132:SF6">
    <property type="entry name" value="HTH-TYPE TRANSCRIPTIONAL REPRESSOR CZRA"/>
    <property type="match status" value="1"/>
</dbReference>
<dbReference type="Proteomes" id="UP000266506">
    <property type="component" value="Unassembled WGS sequence"/>
</dbReference>
<dbReference type="PANTHER" id="PTHR43132">
    <property type="entry name" value="ARSENICAL RESISTANCE OPERON REPRESSOR ARSR-RELATED"/>
    <property type="match status" value="1"/>
</dbReference>
<keyword evidence="2 5" id="KW-0238">DNA-binding</keyword>
<dbReference type="PROSITE" id="PS50987">
    <property type="entry name" value="HTH_ARSR_2"/>
    <property type="match status" value="1"/>
</dbReference>
<dbReference type="Gene3D" id="1.10.10.10">
    <property type="entry name" value="Winged helix-like DNA-binding domain superfamily/Winged helix DNA-binding domain"/>
    <property type="match status" value="1"/>
</dbReference>
<evidence type="ECO:0000256" key="2">
    <source>
        <dbReference type="ARBA" id="ARBA00023125"/>
    </source>
</evidence>
<dbReference type="FunCoup" id="A0A397RS62">
    <property type="interactions" value="146"/>
</dbReference>
<accession>A0A397RS62</accession>
<comment type="caution">
    <text evidence="5">The sequence shown here is derived from an EMBL/GenBank/DDBJ whole genome shotgun (WGS) entry which is preliminary data.</text>
</comment>
<dbReference type="GO" id="GO:0003700">
    <property type="term" value="F:DNA-binding transcription factor activity"/>
    <property type="evidence" value="ECO:0007669"/>
    <property type="project" value="InterPro"/>
</dbReference>
<reference evidence="5 6" key="1">
    <citation type="submission" date="2018-08" db="EMBL/GenBank/DDBJ databases">
        <title>Genomic Encyclopedia of Archaeal and Bacterial Type Strains, Phase II (KMG-II): from individual species to whole genera.</title>
        <authorList>
            <person name="Goeker M."/>
        </authorList>
    </citation>
    <scope>NUCLEOTIDE SEQUENCE [LARGE SCALE GENOMIC DNA]</scope>
    <source>
        <strain evidence="5 6">ATCC 27112</strain>
    </source>
</reference>
<evidence type="ECO:0000259" key="4">
    <source>
        <dbReference type="PROSITE" id="PS50987"/>
    </source>
</evidence>
<dbReference type="SUPFAM" id="SSF46785">
    <property type="entry name" value="Winged helix' DNA-binding domain"/>
    <property type="match status" value="1"/>
</dbReference>
<dbReference type="InterPro" id="IPR011991">
    <property type="entry name" value="ArsR-like_HTH"/>
</dbReference>
<dbReference type="PROSITE" id="PS00846">
    <property type="entry name" value="HTH_ARSR_1"/>
    <property type="match status" value="1"/>
</dbReference>